<evidence type="ECO:0000313" key="3">
    <source>
        <dbReference type="Proteomes" id="UP001592531"/>
    </source>
</evidence>
<reference evidence="2 3" key="1">
    <citation type="submission" date="2024-09" db="EMBL/GenBank/DDBJ databases">
        <authorList>
            <person name="Lee S.D."/>
        </authorList>
    </citation>
    <scope>NUCLEOTIDE SEQUENCE [LARGE SCALE GENOMIC DNA]</scope>
    <source>
        <strain evidence="2 3">N8-3</strain>
    </source>
</reference>
<feature type="chain" id="PRO_5045572926" description="ATP-binding protein" evidence="1">
    <location>
        <begin position="21"/>
        <end position="85"/>
    </location>
</feature>
<evidence type="ECO:0000313" key="2">
    <source>
        <dbReference type="EMBL" id="MFC1420042.1"/>
    </source>
</evidence>
<dbReference type="Proteomes" id="UP001592531">
    <property type="component" value="Unassembled WGS sequence"/>
</dbReference>
<organism evidence="2 3">
    <name type="scientific">Streptacidiphilus cavernicola</name>
    <dbReference type="NCBI Taxonomy" id="3342716"/>
    <lineage>
        <taxon>Bacteria</taxon>
        <taxon>Bacillati</taxon>
        <taxon>Actinomycetota</taxon>
        <taxon>Actinomycetes</taxon>
        <taxon>Kitasatosporales</taxon>
        <taxon>Streptomycetaceae</taxon>
        <taxon>Streptacidiphilus</taxon>
    </lineage>
</organism>
<sequence length="85" mass="8239">MKLIRLVTLAAAGSALVAVAAPAAQAQELSNSVTGAAKTAGMATRNALPVVQGAIGGKVGEKVQDVQKTIQGGSDAIAGVNDLVG</sequence>
<protein>
    <recommendedName>
        <fullName evidence="4">ATP-binding protein</fullName>
    </recommendedName>
</protein>
<evidence type="ECO:0000256" key="1">
    <source>
        <dbReference type="SAM" id="SignalP"/>
    </source>
</evidence>
<comment type="caution">
    <text evidence="2">The sequence shown here is derived from an EMBL/GenBank/DDBJ whole genome shotgun (WGS) entry which is preliminary data.</text>
</comment>
<dbReference type="EMBL" id="JBHFAB010000022">
    <property type="protein sequence ID" value="MFC1420042.1"/>
    <property type="molecule type" value="Genomic_DNA"/>
</dbReference>
<keyword evidence="1" id="KW-0732">Signal</keyword>
<name>A0ABV6W217_9ACTN</name>
<gene>
    <name evidence="2" type="ORF">ACEZDE_25885</name>
</gene>
<proteinExistence type="predicted"/>
<evidence type="ECO:0008006" key="4">
    <source>
        <dbReference type="Google" id="ProtNLM"/>
    </source>
</evidence>
<feature type="signal peptide" evidence="1">
    <location>
        <begin position="1"/>
        <end position="20"/>
    </location>
</feature>
<accession>A0ABV6W217</accession>
<keyword evidence="3" id="KW-1185">Reference proteome</keyword>
<dbReference type="RefSeq" id="WP_380540498.1">
    <property type="nucleotide sequence ID" value="NZ_JBHFAB010000022.1"/>
</dbReference>